<dbReference type="PROSITE" id="PS51257">
    <property type="entry name" value="PROKAR_LIPOPROTEIN"/>
    <property type="match status" value="1"/>
</dbReference>
<dbReference type="Proteomes" id="UP001592528">
    <property type="component" value="Unassembled WGS sequence"/>
</dbReference>
<reference evidence="2 3" key="1">
    <citation type="submission" date="2024-09" db="EMBL/GenBank/DDBJ databases">
        <authorList>
            <person name="Lee S.D."/>
        </authorList>
    </citation>
    <scope>NUCLEOTIDE SEQUENCE [LARGE SCALE GENOMIC DNA]</scope>
    <source>
        <strain evidence="2 3">N1-5</strain>
    </source>
</reference>
<name>A0ABV6UUH5_9ACTN</name>
<gene>
    <name evidence="2" type="ORF">ACEZDJ_27850</name>
</gene>
<dbReference type="EMBL" id="JBHEZZ010000018">
    <property type="protein sequence ID" value="MFC1405101.1"/>
    <property type="molecule type" value="Genomic_DNA"/>
</dbReference>
<evidence type="ECO:0000313" key="2">
    <source>
        <dbReference type="EMBL" id="MFC1405101.1"/>
    </source>
</evidence>
<evidence type="ECO:0000313" key="3">
    <source>
        <dbReference type="Proteomes" id="UP001592528"/>
    </source>
</evidence>
<keyword evidence="1" id="KW-0732">Signal</keyword>
<comment type="caution">
    <text evidence="2">The sequence shown here is derived from an EMBL/GenBank/DDBJ whole genome shotgun (WGS) entry which is preliminary data.</text>
</comment>
<protein>
    <recommendedName>
        <fullName evidence="4">Secreted protein/lipoprotein</fullName>
    </recommendedName>
</protein>
<dbReference type="RefSeq" id="WP_380524019.1">
    <property type="nucleotide sequence ID" value="NZ_JBHEZZ010000018.1"/>
</dbReference>
<accession>A0ABV6UUH5</accession>
<evidence type="ECO:0008006" key="4">
    <source>
        <dbReference type="Google" id="ProtNLM"/>
    </source>
</evidence>
<sequence>MRHMGGTLRCGAAIAAAAASAALGLTACSAGGTVQTLPSAPQTAAPAPSAGVSVQAAPSVLPSSITGVLVLRAYAGFWAAQVKALDSGTVTGSGLQTYSIGAALSGAYTDSQRLNRAGLLMSGAPRSNPSVTEIGTVAPSSGVQSATVQDCLDITGWHQIDQKTRQLRDPAHRLARYRVTATARTVGGVWMISDVHENTGQSC</sequence>
<feature type="chain" id="PRO_5045101342" description="Secreted protein/lipoprotein" evidence="1">
    <location>
        <begin position="22"/>
        <end position="203"/>
    </location>
</feature>
<keyword evidence="3" id="KW-1185">Reference proteome</keyword>
<organism evidence="2 3">
    <name type="scientific">Streptacidiphilus cavernicola</name>
    <dbReference type="NCBI Taxonomy" id="3342716"/>
    <lineage>
        <taxon>Bacteria</taxon>
        <taxon>Bacillati</taxon>
        <taxon>Actinomycetota</taxon>
        <taxon>Actinomycetes</taxon>
        <taxon>Kitasatosporales</taxon>
        <taxon>Streptomycetaceae</taxon>
        <taxon>Streptacidiphilus</taxon>
    </lineage>
</organism>
<evidence type="ECO:0000256" key="1">
    <source>
        <dbReference type="SAM" id="SignalP"/>
    </source>
</evidence>
<feature type="signal peptide" evidence="1">
    <location>
        <begin position="1"/>
        <end position="21"/>
    </location>
</feature>
<proteinExistence type="predicted"/>